<dbReference type="GO" id="GO:0003700">
    <property type="term" value="F:DNA-binding transcription factor activity"/>
    <property type="evidence" value="ECO:0007669"/>
    <property type="project" value="TreeGrafter"/>
</dbReference>
<keyword evidence="1" id="KW-0805">Transcription regulation</keyword>
<evidence type="ECO:0000256" key="4">
    <source>
        <dbReference type="SAM" id="MobiDB-lite"/>
    </source>
</evidence>
<keyword evidence="8" id="KW-1185">Reference proteome</keyword>
<comment type="caution">
    <text evidence="7">The sequence shown here is derived from an EMBL/GenBank/DDBJ whole genome shotgun (WGS) entry which is preliminary data.</text>
</comment>
<proteinExistence type="predicted"/>
<reference evidence="7 8" key="1">
    <citation type="journal article" date="2014" name="Int. J. Syst. Evol. Microbiol.">
        <title>Complete genome sequence of Corynebacterium casei LMG S-19264T (=DSM 44701T), isolated from a smear-ripened cheese.</title>
        <authorList>
            <consortium name="US DOE Joint Genome Institute (JGI-PGF)"/>
            <person name="Walter F."/>
            <person name="Albersmeier A."/>
            <person name="Kalinowski J."/>
            <person name="Ruckert C."/>
        </authorList>
    </citation>
    <scope>NUCLEOTIDE SEQUENCE [LARGE SCALE GENOMIC DNA]</scope>
    <source>
        <strain evidence="7 8">NBRC 112289</strain>
    </source>
</reference>
<dbReference type="Pfam" id="PF01614">
    <property type="entry name" value="IclR_C"/>
    <property type="match status" value="1"/>
</dbReference>
<dbReference type="PROSITE" id="PS51077">
    <property type="entry name" value="HTH_ICLR"/>
    <property type="match status" value="1"/>
</dbReference>
<sequence length="285" mass="30793">MTIEHSGASPVGSVDKALHVIELLAEAGSDGVTLAALATASGYTKTSVHRALQALRHRGFAEQAGDQRYRLGSRPGALVERFQRGQNLPALFRTALLRICERTEELVHLGVLDGRSVLYLDKVEPDRAMRVWSRIGRHAPVATTALGRAIMAAERVQDEGLDAYLGDAPDEELPRFRAAVGDARRLGWAIEREENEAGICCVGVALVRPQGRRWRSASPARPRASTWRGRLGSASCSSRSSSARRRRASRSRAPDRAGGQRSAPSASASASGSVVGRAQTRSRQR</sequence>
<dbReference type="Pfam" id="PF09339">
    <property type="entry name" value="HTH_IclR"/>
    <property type="match status" value="1"/>
</dbReference>
<dbReference type="Gene3D" id="1.10.10.10">
    <property type="entry name" value="Winged helix-like DNA-binding domain superfamily/Winged helix DNA-binding domain"/>
    <property type="match status" value="1"/>
</dbReference>
<name>A0AA37UIB1_9MICO</name>
<dbReference type="InterPro" id="IPR050707">
    <property type="entry name" value="HTH_MetabolicPath_Reg"/>
</dbReference>
<dbReference type="InterPro" id="IPR036388">
    <property type="entry name" value="WH-like_DNA-bd_sf"/>
</dbReference>
<dbReference type="PANTHER" id="PTHR30136:SF24">
    <property type="entry name" value="HTH-TYPE TRANSCRIPTIONAL REPRESSOR ALLR"/>
    <property type="match status" value="1"/>
</dbReference>
<feature type="domain" description="HTH iclR-type" evidence="5">
    <location>
        <begin position="11"/>
        <end position="73"/>
    </location>
</feature>
<organism evidence="7 8">
    <name type="scientific">Arenivirga flava</name>
    <dbReference type="NCBI Taxonomy" id="1930060"/>
    <lineage>
        <taxon>Bacteria</taxon>
        <taxon>Bacillati</taxon>
        <taxon>Actinomycetota</taxon>
        <taxon>Actinomycetes</taxon>
        <taxon>Micrococcales</taxon>
        <taxon>Microbacteriaceae</taxon>
        <taxon>Arenivirga</taxon>
    </lineage>
</organism>
<feature type="compositionally biased region" description="Low complexity" evidence="4">
    <location>
        <begin position="256"/>
        <end position="279"/>
    </location>
</feature>
<dbReference type="SUPFAM" id="SSF55781">
    <property type="entry name" value="GAF domain-like"/>
    <property type="match status" value="1"/>
</dbReference>
<keyword evidence="2" id="KW-0238">DNA-binding</keyword>
<dbReference type="InterPro" id="IPR029016">
    <property type="entry name" value="GAF-like_dom_sf"/>
</dbReference>
<dbReference type="GO" id="GO:0003677">
    <property type="term" value="F:DNA binding"/>
    <property type="evidence" value="ECO:0007669"/>
    <property type="project" value="UniProtKB-KW"/>
</dbReference>
<accession>A0AA37UIB1</accession>
<evidence type="ECO:0000313" key="8">
    <source>
        <dbReference type="Proteomes" id="UP001157160"/>
    </source>
</evidence>
<dbReference type="InterPro" id="IPR014757">
    <property type="entry name" value="Tscrpt_reg_IclR_C"/>
</dbReference>
<evidence type="ECO:0000256" key="3">
    <source>
        <dbReference type="ARBA" id="ARBA00023163"/>
    </source>
</evidence>
<dbReference type="EMBL" id="BSUL01000001">
    <property type="protein sequence ID" value="GMA28361.1"/>
    <property type="molecule type" value="Genomic_DNA"/>
</dbReference>
<dbReference type="AlphaFoldDB" id="A0AA37UIB1"/>
<evidence type="ECO:0008006" key="9">
    <source>
        <dbReference type="Google" id="ProtNLM"/>
    </source>
</evidence>
<evidence type="ECO:0000259" key="6">
    <source>
        <dbReference type="PROSITE" id="PS51078"/>
    </source>
</evidence>
<evidence type="ECO:0000256" key="1">
    <source>
        <dbReference type="ARBA" id="ARBA00023015"/>
    </source>
</evidence>
<dbReference type="Proteomes" id="UP001157160">
    <property type="component" value="Unassembled WGS sequence"/>
</dbReference>
<feature type="region of interest" description="Disordered" evidence="4">
    <location>
        <begin position="212"/>
        <end position="285"/>
    </location>
</feature>
<protein>
    <recommendedName>
        <fullName evidence="9">IclR family transcriptional regulator</fullName>
    </recommendedName>
</protein>
<evidence type="ECO:0000259" key="5">
    <source>
        <dbReference type="PROSITE" id="PS51077"/>
    </source>
</evidence>
<feature type="domain" description="IclR-ED" evidence="6">
    <location>
        <begin position="74"/>
        <end position="260"/>
    </location>
</feature>
<gene>
    <name evidence="7" type="ORF">GCM10025874_16140</name>
</gene>
<dbReference type="PANTHER" id="PTHR30136">
    <property type="entry name" value="HELIX-TURN-HELIX TRANSCRIPTIONAL REGULATOR, ICLR FAMILY"/>
    <property type="match status" value="1"/>
</dbReference>
<evidence type="ECO:0000313" key="7">
    <source>
        <dbReference type="EMBL" id="GMA28361.1"/>
    </source>
</evidence>
<dbReference type="Gene3D" id="3.30.450.40">
    <property type="match status" value="1"/>
</dbReference>
<evidence type="ECO:0000256" key="2">
    <source>
        <dbReference type="ARBA" id="ARBA00023125"/>
    </source>
</evidence>
<dbReference type="SMART" id="SM00346">
    <property type="entry name" value="HTH_ICLR"/>
    <property type="match status" value="1"/>
</dbReference>
<dbReference type="InterPro" id="IPR005471">
    <property type="entry name" value="Tscrpt_reg_IclR_N"/>
</dbReference>
<dbReference type="SUPFAM" id="SSF46785">
    <property type="entry name" value="Winged helix' DNA-binding domain"/>
    <property type="match status" value="1"/>
</dbReference>
<keyword evidence="3" id="KW-0804">Transcription</keyword>
<dbReference type="PROSITE" id="PS51078">
    <property type="entry name" value="ICLR_ED"/>
    <property type="match status" value="1"/>
</dbReference>
<dbReference type="InterPro" id="IPR036390">
    <property type="entry name" value="WH_DNA-bd_sf"/>
</dbReference>
<dbReference type="RefSeq" id="WP_284231714.1">
    <property type="nucleotide sequence ID" value="NZ_BSUL01000001.1"/>
</dbReference>
<dbReference type="GO" id="GO:0045892">
    <property type="term" value="P:negative regulation of DNA-templated transcription"/>
    <property type="evidence" value="ECO:0007669"/>
    <property type="project" value="TreeGrafter"/>
</dbReference>
<feature type="compositionally biased region" description="Low complexity" evidence="4">
    <location>
        <begin position="216"/>
        <end position="241"/>
    </location>
</feature>